<sequence>MDPLSSTAHSPGASASGSRSPGVDPRQGGDGSAAERIADVGFGQWLEEMQARKREELRERILAEMGLTPDKLAEMDGEARARIEALVEQKIAERAAAERGDDTVGEDRAEARENASTVRPGGQLGRLDAALMAALFDDRAAGPEAPPETSGEADAAPASAHGRTPPNPFT</sequence>
<feature type="region of interest" description="Disordered" evidence="1">
    <location>
        <begin position="137"/>
        <end position="170"/>
    </location>
</feature>
<reference evidence="2" key="1">
    <citation type="submission" date="2021-04" db="EMBL/GenBank/DDBJ databases">
        <authorList>
            <person name="Zhang D.-C."/>
        </authorList>
    </citation>
    <scope>NUCLEOTIDE SEQUENCE</scope>
    <source>
        <strain evidence="2">CGMCC 1.15697</strain>
    </source>
</reference>
<feature type="compositionally biased region" description="Basic and acidic residues" evidence="1">
    <location>
        <begin position="94"/>
        <end position="113"/>
    </location>
</feature>
<evidence type="ECO:0000313" key="3">
    <source>
        <dbReference type="Proteomes" id="UP000672602"/>
    </source>
</evidence>
<gene>
    <name evidence="2" type="ORF">KAJ83_14295</name>
</gene>
<evidence type="ECO:0000256" key="1">
    <source>
        <dbReference type="SAM" id="MobiDB-lite"/>
    </source>
</evidence>
<name>A0A8J7SP87_9PROT</name>
<dbReference type="AlphaFoldDB" id="A0A8J7SP87"/>
<comment type="caution">
    <text evidence="2">The sequence shown here is derived from an EMBL/GenBank/DDBJ whole genome shotgun (WGS) entry which is preliminary data.</text>
</comment>
<protein>
    <submittedName>
        <fullName evidence="2">Uncharacterized protein</fullName>
    </submittedName>
</protein>
<keyword evidence="3" id="KW-1185">Reference proteome</keyword>
<dbReference type="EMBL" id="JAGMWN010000006">
    <property type="protein sequence ID" value="MBP5858186.1"/>
    <property type="molecule type" value="Genomic_DNA"/>
</dbReference>
<organism evidence="2 3">
    <name type="scientific">Marivibrio halodurans</name>
    <dbReference type="NCBI Taxonomy" id="2039722"/>
    <lineage>
        <taxon>Bacteria</taxon>
        <taxon>Pseudomonadati</taxon>
        <taxon>Pseudomonadota</taxon>
        <taxon>Alphaproteobacteria</taxon>
        <taxon>Rhodospirillales</taxon>
        <taxon>Rhodospirillaceae</taxon>
        <taxon>Marivibrio</taxon>
    </lineage>
</organism>
<accession>A0A8J7SP87</accession>
<feature type="region of interest" description="Disordered" evidence="1">
    <location>
        <begin position="94"/>
        <end position="124"/>
    </location>
</feature>
<feature type="compositionally biased region" description="Low complexity" evidence="1">
    <location>
        <begin position="1"/>
        <end position="22"/>
    </location>
</feature>
<dbReference type="Proteomes" id="UP000672602">
    <property type="component" value="Unassembled WGS sequence"/>
</dbReference>
<proteinExistence type="predicted"/>
<feature type="region of interest" description="Disordered" evidence="1">
    <location>
        <begin position="1"/>
        <end position="36"/>
    </location>
</feature>
<evidence type="ECO:0000313" key="2">
    <source>
        <dbReference type="EMBL" id="MBP5858186.1"/>
    </source>
</evidence>